<dbReference type="SUPFAM" id="SSF47336">
    <property type="entry name" value="ACP-like"/>
    <property type="match status" value="3"/>
</dbReference>
<dbReference type="InterPro" id="IPR000073">
    <property type="entry name" value="AB_hydrolase_1"/>
</dbReference>
<dbReference type="InterPro" id="IPR020807">
    <property type="entry name" value="PKS_DH"/>
</dbReference>
<proteinExistence type="predicted"/>
<dbReference type="InterPro" id="IPR014031">
    <property type="entry name" value="Ketoacyl_synth_C"/>
</dbReference>
<feature type="region of interest" description="Disordered" evidence="8">
    <location>
        <begin position="869"/>
        <end position="891"/>
    </location>
</feature>
<feature type="region of interest" description="Disordered" evidence="8">
    <location>
        <begin position="3130"/>
        <end position="3149"/>
    </location>
</feature>
<feature type="domain" description="Carrier" evidence="9">
    <location>
        <begin position="1690"/>
        <end position="1767"/>
    </location>
</feature>
<evidence type="ECO:0000256" key="1">
    <source>
        <dbReference type="ARBA" id="ARBA00004792"/>
    </source>
</evidence>
<evidence type="ECO:0000259" key="10">
    <source>
        <dbReference type="PROSITE" id="PS52004"/>
    </source>
</evidence>
<evidence type="ECO:0000259" key="11">
    <source>
        <dbReference type="PROSITE" id="PS52019"/>
    </source>
</evidence>
<evidence type="ECO:0000313" key="13">
    <source>
        <dbReference type="Proteomes" id="UP000653644"/>
    </source>
</evidence>
<feature type="region of interest" description="Disordered" evidence="8">
    <location>
        <begin position="1335"/>
        <end position="1404"/>
    </location>
</feature>
<dbReference type="PROSITE" id="PS52019">
    <property type="entry name" value="PKS_MFAS_DH"/>
    <property type="match status" value="1"/>
</dbReference>
<feature type="region of interest" description="Disordered" evidence="8">
    <location>
        <begin position="721"/>
        <end position="740"/>
    </location>
</feature>
<feature type="region of interest" description="Disordered" evidence="8">
    <location>
        <begin position="2649"/>
        <end position="2742"/>
    </location>
</feature>
<feature type="region of interest" description="Disordered" evidence="8">
    <location>
        <begin position="1772"/>
        <end position="1865"/>
    </location>
</feature>
<dbReference type="RefSeq" id="WP_229917831.1">
    <property type="nucleotide sequence ID" value="NZ_BMVN01000055.1"/>
</dbReference>
<dbReference type="SMART" id="SM00826">
    <property type="entry name" value="PKS_DH"/>
    <property type="match status" value="1"/>
</dbReference>
<feature type="active site" description="Proton donor; for dehydratase activity" evidence="7">
    <location>
        <position position="2916"/>
    </location>
</feature>
<dbReference type="InterPro" id="IPR049551">
    <property type="entry name" value="PKS_DH_C"/>
</dbReference>
<evidence type="ECO:0008006" key="14">
    <source>
        <dbReference type="Google" id="ProtNLM"/>
    </source>
</evidence>
<evidence type="ECO:0000256" key="7">
    <source>
        <dbReference type="PROSITE-ProRule" id="PRU01363"/>
    </source>
</evidence>
<keyword evidence="5" id="KW-0045">Antibiotic biosynthesis</keyword>
<feature type="compositionally biased region" description="Gly residues" evidence="8">
    <location>
        <begin position="1365"/>
        <end position="1386"/>
    </location>
</feature>
<dbReference type="InterPro" id="IPR042104">
    <property type="entry name" value="PKS_dehydratase_sf"/>
</dbReference>
<dbReference type="InterPro" id="IPR016039">
    <property type="entry name" value="Thiolase-like"/>
</dbReference>
<keyword evidence="13" id="KW-1185">Reference proteome</keyword>
<dbReference type="Gene3D" id="3.10.129.110">
    <property type="entry name" value="Polyketide synthase dehydratase"/>
    <property type="match status" value="1"/>
</dbReference>
<feature type="domain" description="Ketosynthase family 3 (KS3)" evidence="10">
    <location>
        <begin position="39"/>
        <end position="465"/>
    </location>
</feature>
<dbReference type="InterPro" id="IPR049900">
    <property type="entry name" value="PKS_mFAS_DH"/>
</dbReference>
<dbReference type="SMART" id="SM00825">
    <property type="entry name" value="PKS_KS"/>
    <property type="match status" value="3"/>
</dbReference>
<dbReference type="Pfam" id="PF16197">
    <property type="entry name" value="KAsynt_C_assoc"/>
    <property type="match status" value="1"/>
</dbReference>
<feature type="region of interest" description="N-terminal hotdog fold" evidence="7">
    <location>
        <begin position="2704"/>
        <end position="2840"/>
    </location>
</feature>
<feature type="compositionally biased region" description="Low complexity" evidence="8">
    <location>
        <begin position="1831"/>
        <end position="1856"/>
    </location>
</feature>
<dbReference type="Pfam" id="PF22621">
    <property type="entry name" value="CurL-like_PKS_C"/>
    <property type="match status" value="2"/>
</dbReference>
<dbReference type="Gene3D" id="1.10.1200.10">
    <property type="entry name" value="ACP-like"/>
    <property type="match status" value="3"/>
</dbReference>
<gene>
    <name evidence="12" type="ORF">GCM10010345_81870</name>
</gene>
<dbReference type="SUPFAM" id="SSF53474">
    <property type="entry name" value="alpha/beta-Hydrolases"/>
    <property type="match status" value="1"/>
</dbReference>
<evidence type="ECO:0000256" key="8">
    <source>
        <dbReference type="SAM" id="MobiDB-lite"/>
    </source>
</evidence>
<dbReference type="PROSITE" id="PS00606">
    <property type="entry name" value="KS3_1"/>
    <property type="match status" value="3"/>
</dbReference>
<keyword evidence="4" id="KW-0808">Transferase</keyword>
<dbReference type="InterPro" id="IPR001227">
    <property type="entry name" value="Ac_transferase_dom_sf"/>
</dbReference>
<dbReference type="Pfam" id="PF00561">
    <property type="entry name" value="Abhydrolase_1"/>
    <property type="match status" value="1"/>
</dbReference>
<feature type="domain" description="PKS/mFAS DH" evidence="11">
    <location>
        <begin position="2704"/>
        <end position="3000"/>
    </location>
</feature>
<dbReference type="PROSITE" id="PS00012">
    <property type="entry name" value="PHOSPHOPANTETHEINE"/>
    <property type="match status" value="1"/>
</dbReference>
<dbReference type="PANTHER" id="PTHR43775">
    <property type="entry name" value="FATTY ACID SYNTHASE"/>
    <property type="match status" value="1"/>
</dbReference>
<feature type="domain" description="Ketosynthase family 3 (KS3)" evidence="10">
    <location>
        <begin position="896"/>
        <end position="1306"/>
    </location>
</feature>
<evidence type="ECO:0000256" key="3">
    <source>
        <dbReference type="ARBA" id="ARBA00022553"/>
    </source>
</evidence>
<dbReference type="PANTHER" id="PTHR43775:SF37">
    <property type="entry name" value="SI:DKEY-61P9.11"/>
    <property type="match status" value="1"/>
</dbReference>
<dbReference type="InterPro" id="IPR014030">
    <property type="entry name" value="Ketoacyl_synth_N"/>
</dbReference>
<dbReference type="SMART" id="SM00823">
    <property type="entry name" value="PKS_PP"/>
    <property type="match status" value="3"/>
</dbReference>
<dbReference type="SMART" id="SM00827">
    <property type="entry name" value="PKS_AT"/>
    <property type="match status" value="1"/>
</dbReference>
<dbReference type="PROSITE" id="PS50075">
    <property type="entry name" value="CARRIER"/>
    <property type="match status" value="3"/>
</dbReference>
<organism evidence="12 13">
    <name type="scientific">Streptomyces canarius</name>
    <dbReference type="NCBI Taxonomy" id="285453"/>
    <lineage>
        <taxon>Bacteria</taxon>
        <taxon>Bacillati</taxon>
        <taxon>Actinomycetota</taxon>
        <taxon>Actinomycetes</taxon>
        <taxon>Kitasatosporales</taxon>
        <taxon>Streptomycetaceae</taxon>
        <taxon>Streptomyces</taxon>
    </lineage>
</organism>
<dbReference type="Pfam" id="PF00698">
    <property type="entry name" value="Acyl_transf_1"/>
    <property type="match status" value="1"/>
</dbReference>
<protein>
    <recommendedName>
        <fullName evidence="14">Polyketide synthase</fullName>
    </recommendedName>
</protein>
<comment type="caution">
    <text evidence="12">The sequence shown here is derived from an EMBL/GenBank/DDBJ whole genome shotgun (WGS) entry which is preliminary data.</text>
</comment>
<feature type="region of interest" description="Disordered" evidence="8">
    <location>
        <begin position="3005"/>
        <end position="3122"/>
    </location>
</feature>
<dbReference type="InterPro" id="IPR014043">
    <property type="entry name" value="Acyl_transferase_dom"/>
</dbReference>
<dbReference type="CDD" id="cd00833">
    <property type="entry name" value="PKS"/>
    <property type="match status" value="3"/>
</dbReference>
<dbReference type="Pfam" id="PF00109">
    <property type="entry name" value="ketoacyl-synt"/>
    <property type="match status" value="3"/>
</dbReference>
<feature type="compositionally biased region" description="Gly residues" evidence="8">
    <location>
        <begin position="564"/>
        <end position="576"/>
    </location>
</feature>
<keyword evidence="3" id="KW-0597">Phosphoprotein</keyword>
<dbReference type="Gene3D" id="3.40.50.1820">
    <property type="entry name" value="alpha/beta hydrolase"/>
    <property type="match status" value="1"/>
</dbReference>
<keyword evidence="6" id="KW-0012">Acyltransferase</keyword>
<dbReference type="SUPFAM" id="SSF52151">
    <property type="entry name" value="FabD/lysophospholipase-like"/>
    <property type="match status" value="1"/>
</dbReference>
<evidence type="ECO:0000256" key="2">
    <source>
        <dbReference type="ARBA" id="ARBA00022450"/>
    </source>
</evidence>
<feature type="region of interest" description="Disordered" evidence="8">
    <location>
        <begin position="557"/>
        <end position="576"/>
    </location>
</feature>
<dbReference type="Gene3D" id="3.30.70.3290">
    <property type="match status" value="5"/>
</dbReference>
<name>A0ABQ3DBF0_9ACTN</name>
<dbReference type="PROSITE" id="PS52004">
    <property type="entry name" value="KS3_2"/>
    <property type="match status" value="3"/>
</dbReference>
<reference evidence="13" key="1">
    <citation type="journal article" date="2019" name="Int. J. Syst. Evol. Microbiol.">
        <title>The Global Catalogue of Microorganisms (GCM) 10K type strain sequencing project: providing services to taxonomists for standard genome sequencing and annotation.</title>
        <authorList>
            <consortium name="The Broad Institute Genomics Platform"/>
            <consortium name="The Broad Institute Genome Sequencing Center for Infectious Disease"/>
            <person name="Wu L."/>
            <person name="Ma J."/>
        </authorList>
    </citation>
    <scope>NUCLEOTIDE SEQUENCE [LARGE SCALE GENOMIC DNA]</scope>
    <source>
        <strain evidence="13">JCM 4733</strain>
    </source>
</reference>
<dbReference type="Pfam" id="PF14765">
    <property type="entry name" value="PS-DH"/>
    <property type="match status" value="1"/>
</dbReference>
<evidence type="ECO:0000259" key="9">
    <source>
        <dbReference type="PROSITE" id="PS50075"/>
    </source>
</evidence>
<sequence>MTAGQEEVGHERLVAALRKSVRDNRRLARRYAELRDRLDEPVAVVSMACRLPGGVRTPEDLWELVATGGSAVGPLPEDRGWDLDAPPGSRTGPERALRTRRGGFLADAADFDAAFFGITPREAAAMDPQQRLLLTTAWEAVERAGVVPGTLPGRPVGVFTGVLASDYHPGFGRVPDGYEGYVLTGTGTSLVSGRIAYLLGLHGPAITVDTACSSSLVAVHLAVQSLRSGECELALAGGATVMATPQTLVEFGVQGALAADGRCKAFGADADGTVLGEGAGMLLLARLSTAERLGLPVLAVVRGSAVNSDGASNGLTAPNGASQRALIRTALTRAGLTGADVDLVEAHGTGTPLGDPVEADALIDTYGQDRADDQPLWIGSVKGNVGHTQAAAGVTGVIKAVTAMAAGRMPRSLHAEEPTAAVRWSRGAVRILAEARAWPRPGRPRRAAVSAFGLSGTNAHVILEEPPATGPAAAGGVSAGSGAGRPLVFPLSTRTAEALPEQAASLLAHLANRPDLSPEAVARTLAVGRTPFPHRAAVVAATRDDLLEGLARLADGEPGYQGSKVGGAPGSEVGGAPGLAEARELAARFQAGADVDWSAFFGSAPPRTVPLPTHPLRPRRHWWPLTAAPAPRSRTSSAGVVTRADDVAVGPVAAAVTASGAVTDDVAPAGGVGAGDGTALEGSVGSGAARTDAAAAGGEAPVQGPATVRSVAADDGVVAKDVSVPEPGSAAETETPVAAESARAAGDGAVTGNGGAAMDVGVVQDARVTADAATATTGRAPAATPQWCAPERLDVLVKSSVAAVAGHEDWRLVDADTAFRDLGLTSLGLTELHERLREATGLSLPTGLLFAHPTPRALAARLGDLLARRTPVPAGHPGSAPAPRPVPGDARRAPDHDAIAIVGMGCRYPGGVTGPEDLWQVVAGERDVITGFPEDRGWLVSGLPDGAARGGFLDDVAAFDPSFFRISPQHATAMDPQHRLLLEVSWEALERAGFDPLALRGSRTGVFVGIALQDYRPCDPGAAGHRALGTAPSVASGRIAYHLGLHGPAVTVDTACSSSLVALHLACQSLRSGESTLALAGGATVLATPEAFIEFHALGGLAADGRCKAFGEQADGTGWAEGAGVLVLERLADARAAGHPVLAVVRGSAVNQDGAGNGLSAPNGAAQQAVIRDALAAAGVRAAEVDLIEAHGTGTRLGDPVEAEALLATYGTDRESPAWLGSLKSNVGHTMAAAGVGGVIKTVMAMRHGRLPATLHAARPTSRVDWGAGRLRLLTEAREWTGRGPRLAAVSAFGMSGTNAHVVLEGRSAPLPRDAPAPSAFPAALATDGGFPSAAAGAAGAAGLPASAGPGGSVEPGGFPPGGLPASGGTGGPMGSQGPSGAGGVSPAGAPVSSGAGGVPSPDAVPAGPVAWPLSGHTDAALRANARRLHAWLSERPGLTAAEVARSLARRSAFRHRAVVTAGTRAQLLDGLLAVAQGRRCAWAVEGVPRHEAVLLGVLAPEVPDGGPSAWRAYGMVPERLLRLGRDGAAVRTAFASPGHHVAVCFAGGETNLPDLVREAALAAGASAQVLSVPVTPGQATLADVLARAWVAGVPVSWPARAIPGPPAELPTYAFQRTRLWTAEQTPEFRTGGAPAGARAGSAAEPERVPSAQAVPAPGREAVSTPCTTAAETVVAEPAAPEAVAADTAVTYDSLLSVVLSRTASLLGVDEDAVDPGQGFFAQGMDSLAATSLCELLGDRLRLSVGPTACFDHPTPADLARHLADRVAGTPAAPPVRAAAPPGESAPPASAAPVGSAEPTVSVPAAGPSLPPPTAARPTARTPAPPPPTRPSATRAGATTRARTAAPGTTSPVTGPTAPPAARPGGSVPVAVIGMACRLPGADSPEALHRLALEGGDALRELPDGRWDAERFHAAAPGAPGTITARRAGLLPDIDTFDAAFFGIAPREAAFMDPQQRMFLEVGWHALETAGLTADRLAGARTGVFLGITGADYTQNTFQHVPPEDLDGYVLTGAASTFATGRLSHRLGLNGPSLSVDTACSSSLTALHLACRSLRAGECETALVGGVNALLAPEPFVVLSRAGMLSPDGRCKPFDAAANGYARAEGCVAVVLRPLADALADGDPVLAVIRGSAVRHDGASSGVTVPNGGAQRAVVRQALADAGVRPADIGYVETHGTGTALGDPIELRSLGEVLAEGRPTGSPAVLGAIKGNVGHLEAAAGLAGLVHAIETLRTGRIAPIAHLRTVNPAIGIDALPLLLPTAVRPWSRGERPRLAGVSSFGASGTNVHVVLEEAPRTPEREPEPAAVRPARREQLIVLSARDEVALRALAEAHRAAAPAPLADLARTAATGRTHFRHRLAVTAATPEEYRARLTAYLDGRPVPGVRVGRAPARPPRIGLVLTGRGAVSPAAARALYGADPAFRADVDRCDTLFAERFPHGPGLSDVLFARTGAADPVARGTGERAAEFAVRYGLVRLWQRWGVRPAAVLGGGIGSHVAAVATGAVCLADALALIADPAADAACEAPRLPLVCAESGELVAGNGQAVRDMLDRAAGPGGEPAAAHPRPDALDCALYLHVGAQGPVPADEPPAAPPRHVVAPCPVPDDPTGLLPALAELYVLGAELDWEQVYAGMAGARAPLPPYPFTRHRHWYPTRPRTPEPPPAPRTARPAGPGHTTPTAGPSSASGHSAPSSAPAPTARPADPPVARDSADQPAEPPAPASQRTVPPAGPPHERLLTADGHTGLGDCVSGGTAVVNAGFHIEAAVRAARELYGTTHVRLTGLTLPHAMLLPQDGGVHTRVTLTRATGAGTDFTHQGRVAPDEAWRTHARGTVLPGSGPPARLSAADLDTIRRRCATTLTGRAYYRALWRRGLHLGPSACWLTSVARRDGEALAVLRAADAEEEADGCALHPGVVDSALQLVFACEGPDAPADRVYLLVSLEEYAFHGHDGGPLLCHFSVRPTARSSGVITADVQLLDDGRRVAELRGVRMRAAGRDTLLRALDTSHRPAGPGVQAGPAPHADSASPAGRVSRTTPVPYALPASLADSAPPARSRHSATASCGAGSRVATAPSRDTGLRPAAPSPGAGLRPDAEPRPGSGPRPGTVPSSDAGPWPEASPRRRADTTLRAEAGAGVPEAVGPGPADEPWSRAREAGGVLALAVRRTAQVLGADTVDVADGRRASAPVDVETPLTDLGLDSLLGVELRDLLCADLGVDAPVEWFLEQATLTDLAARLDGLSAAVGRGPTAPVPAGVERFAPGGVHVVERGTGDPVLLVHGGGFAGPGSWRAQEPLAARHRLLVVSRPGYGRSEEHGPEDYVTDGRLLAGLLTRPTHVVAHSYGTLGAMLAALRRPEAVRSLTLVESAASAAARGSEAVDAYERAARRLVTRPPADPDAFLRQLLALIDPTVRYPAPLPEELSRSARRLSPDTRWPWEAVVPVRELRAAPFPVLIVSGGARPVFERISDALAEQLGARRLVVPGGHAVQNTGVPFNTALEEFWSTV</sequence>
<dbReference type="Pfam" id="PF00550">
    <property type="entry name" value="PP-binding"/>
    <property type="match status" value="3"/>
</dbReference>
<feature type="domain" description="Ketosynthase family 3 (KS3)" evidence="10">
    <location>
        <begin position="1867"/>
        <end position="2293"/>
    </location>
</feature>
<dbReference type="InterPro" id="IPR032821">
    <property type="entry name" value="PKS_assoc"/>
</dbReference>
<dbReference type="InterPro" id="IPR049552">
    <property type="entry name" value="PKS_DH_N"/>
</dbReference>
<evidence type="ECO:0000256" key="6">
    <source>
        <dbReference type="ARBA" id="ARBA00023315"/>
    </source>
</evidence>
<dbReference type="EMBL" id="BMVN01000055">
    <property type="protein sequence ID" value="GHA65578.1"/>
    <property type="molecule type" value="Genomic_DNA"/>
</dbReference>
<feature type="compositionally biased region" description="Low complexity" evidence="8">
    <location>
        <begin position="3130"/>
        <end position="3143"/>
    </location>
</feature>
<feature type="compositionally biased region" description="Low complexity" evidence="8">
    <location>
        <begin position="1387"/>
        <end position="1402"/>
    </location>
</feature>
<dbReference type="Pfam" id="PF02801">
    <property type="entry name" value="Ketoacyl-synt_C"/>
    <property type="match status" value="3"/>
</dbReference>
<dbReference type="InterPro" id="IPR020806">
    <property type="entry name" value="PKS_PP-bd"/>
</dbReference>
<feature type="compositionally biased region" description="Low complexity" evidence="8">
    <location>
        <begin position="3040"/>
        <end position="3052"/>
    </location>
</feature>
<feature type="domain" description="Carrier" evidence="9">
    <location>
        <begin position="3152"/>
        <end position="3239"/>
    </location>
</feature>
<dbReference type="InterPro" id="IPR029058">
    <property type="entry name" value="AB_hydrolase_fold"/>
</dbReference>
<feature type="compositionally biased region" description="Low complexity" evidence="8">
    <location>
        <begin position="1772"/>
        <end position="1799"/>
    </location>
</feature>
<dbReference type="InterPro" id="IPR006162">
    <property type="entry name" value="Ppantetheine_attach_site"/>
</dbReference>
<evidence type="ECO:0000256" key="4">
    <source>
        <dbReference type="ARBA" id="ARBA00022679"/>
    </source>
</evidence>
<dbReference type="Gene3D" id="3.40.366.10">
    <property type="entry name" value="Malonyl-Coenzyme A Acyl Carrier Protein, domain 2"/>
    <property type="match status" value="1"/>
</dbReference>
<feature type="compositionally biased region" description="Low complexity" evidence="8">
    <location>
        <begin position="2666"/>
        <end position="2708"/>
    </location>
</feature>
<feature type="region of interest" description="Disordered" evidence="8">
    <location>
        <begin position="75"/>
        <end position="96"/>
    </location>
</feature>
<dbReference type="Pfam" id="PF21089">
    <property type="entry name" value="PKS_DH_N"/>
    <property type="match status" value="1"/>
</dbReference>
<feature type="region of interest" description="Disordered" evidence="8">
    <location>
        <begin position="1626"/>
        <end position="1663"/>
    </location>
</feature>
<dbReference type="Proteomes" id="UP000653644">
    <property type="component" value="Unassembled WGS sequence"/>
</dbReference>
<dbReference type="InterPro" id="IPR050091">
    <property type="entry name" value="PKS_NRPS_Biosynth_Enz"/>
</dbReference>
<evidence type="ECO:0000256" key="5">
    <source>
        <dbReference type="ARBA" id="ARBA00023194"/>
    </source>
</evidence>
<keyword evidence="2" id="KW-0596">Phosphopantetheine</keyword>
<feature type="region of interest" description="C-terminal hotdog fold" evidence="7">
    <location>
        <begin position="2856"/>
        <end position="3000"/>
    </location>
</feature>
<dbReference type="SUPFAM" id="SSF53901">
    <property type="entry name" value="Thiolase-like"/>
    <property type="match status" value="3"/>
</dbReference>
<dbReference type="InterPro" id="IPR009081">
    <property type="entry name" value="PP-bd_ACP"/>
</dbReference>
<evidence type="ECO:0000313" key="12">
    <source>
        <dbReference type="EMBL" id="GHA65578.1"/>
    </source>
</evidence>
<dbReference type="InterPro" id="IPR036736">
    <property type="entry name" value="ACP-like_sf"/>
</dbReference>
<dbReference type="Gene3D" id="3.40.47.10">
    <property type="match status" value="3"/>
</dbReference>
<feature type="domain" description="Carrier" evidence="9">
    <location>
        <begin position="791"/>
        <end position="866"/>
    </location>
</feature>
<feature type="compositionally biased region" description="Low complexity" evidence="8">
    <location>
        <begin position="1335"/>
        <end position="1348"/>
    </location>
</feature>
<dbReference type="InterPro" id="IPR016035">
    <property type="entry name" value="Acyl_Trfase/lysoPLipase"/>
</dbReference>
<feature type="active site" description="Proton acceptor; for dehydratase activity" evidence="7">
    <location>
        <position position="2742"/>
    </location>
</feature>
<comment type="pathway">
    <text evidence="1">Antibiotic biosynthesis.</text>
</comment>
<dbReference type="SMART" id="SM01294">
    <property type="entry name" value="PKS_PP_betabranch"/>
    <property type="match status" value="1"/>
</dbReference>
<dbReference type="InterPro" id="IPR018201">
    <property type="entry name" value="Ketoacyl_synth_AS"/>
</dbReference>
<dbReference type="InterPro" id="IPR020841">
    <property type="entry name" value="PKS_Beta-ketoAc_synthase_dom"/>
</dbReference>
<accession>A0ABQ3DBF0</accession>
<feature type="compositionally biased region" description="Low complexity" evidence="8">
    <location>
        <begin position="1632"/>
        <end position="1644"/>
    </location>
</feature>
<feature type="compositionally biased region" description="Low complexity" evidence="8">
    <location>
        <begin position="3009"/>
        <end position="3022"/>
    </location>
</feature>